<comment type="caution">
    <text evidence="1">The sequence shown here is derived from an EMBL/GenBank/DDBJ whole genome shotgun (WGS) entry which is preliminary data.</text>
</comment>
<organism evidence="1 2">
    <name type="scientific">Actinokineospora globicatena</name>
    <dbReference type="NCBI Taxonomy" id="103729"/>
    <lineage>
        <taxon>Bacteria</taxon>
        <taxon>Bacillati</taxon>
        <taxon>Actinomycetota</taxon>
        <taxon>Actinomycetes</taxon>
        <taxon>Pseudonocardiales</taxon>
        <taxon>Pseudonocardiaceae</taxon>
        <taxon>Actinokineospora</taxon>
    </lineage>
</organism>
<accession>A0A9W6V7D6</accession>
<protein>
    <submittedName>
        <fullName evidence="1">Uncharacterized protein</fullName>
    </submittedName>
</protein>
<sequence>MVQSPTAKQVRDAIEDFRELHRVMGCDVEGILALLEGTSNVPVRDHPGPAPEVR</sequence>
<evidence type="ECO:0000313" key="1">
    <source>
        <dbReference type="EMBL" id="GLW91262.1"/>
    </source>
</evidence>
<evidence type="ECO:0000313" key="2">
    <source>
        <dbReference type="Proteomes" id="UP001165042"/>
    </source>
</evidence>
<dbReference type="Proteomes" id="UP001165042">
    <property type="component" value="Unassembled WGS sequence"/>
</dbReference>
<keyword evidence="2" id="KW-1185">Reference proteome</keyword>
<name>A0A9W6V7D6_9PSEU</name>
<reference evidence="1" key="1">
    <citation type="submission" date="2023-02" db="EMBL/GenBank/DDBJ databases">
        <title>Actinokineospora globicatena NBRC 15670.</title>
        <authorList>
            <person name="Ichikawa N."/>
            <person name="Sato H."/>
            <person name="Tonouchi N."/>
        </authorList>
    </citation>
    <scope>NUCLEOTIDE SEQUENCE</scope>
    <source>
        <strain evidence="1">NBRC 15670</strain>
    </source>
</reference>
<dbReference type="EMBL" id="BSSD01000002">
    <property type="protein sequence ID" value="GLW91262.1"/>
    <property type="molecule type" value="Genomic_DNA"/>
</dbReference>
<gene>
    <name evidence="1" type="ORF">Aglo03_20780</name>
</gene>
<dbReference type="AlphaFoldDB" id="A0A9W6V7D6"/>
<proteinExistence type="predicted"/>